<keyword evidence="4" id="KW-0325">Glycoprotein</keyword>
<dbReference type="InterPro" id="IPR043504">
    <property type="entry name" value="Peptidase_S1_PA_chymotrypsin"/>
</dbReference>
<dbReference type="SMART" id="SM00059">
    <property type="entry name" value="FN2"/>
    <property type="match status" value="1"/>
</dbReference>
<keyword evidence="11" id="KW-1185">Reference proteome</keyword>
<feature type="signal peptide" evidence="7">
    <location>
        <begin position="1"/>
        <end position="25"/>
    </location>
</feature>
<protein>
    <submittedName>
        <fullName evidence="10">Uncharacterized protein</fullName>
    </submittedName>
</protein>
<evidence type="ECO:0000259" key="8">
    <source>
        <dbReference type="PROSITE" id="PS50240"/>
    </source>
</evidence>
<feature type="chain" id="PRO_5043405079" evidence="7">
    <location>
        <begin position="26"/>
        <end position="204"/>
    </location>
</feature>
<dbReference type="PRINTS" id="PR00722">
    <property type="entry name" value="CHYMOTRYPSIN"/>
</dbReference>
<gene>
    <name evidence="10" type="ORF">MNOR_LOCUS21845</name>
</gene>
<dbReference type="Gene3D" id="2.10.10.10">
    <property type="entry name" value="Fibronectin, type II, collagen-binding"/>
    <property type="match status" value="1"/>
</dbReference>
<dbReference type="InterPro" id="IPR009003">
    <property type="entry name" value="Peptidase_S1_PA"/>
</dbReference>
<evidence type="ECO:0000313" key="10">
    <source>
        <dbReference type="EMBL" id="CAL4119878.1"/>
    </source>
</evidence>
<evidence type="ECO:0000256" key="5">
    <source>
        <dbReference type="ARBA" id="ARBA00024195"/>
    </source>
</evidence>
<comment type="caution">
    <text evidence="6">Lacks conserved residue(s) required for the propagation of feature annotation.</text>
</comment>
<accession>A0AAV2R7S3</accession>
<dbReference type="PROSITE" id="PS50240">
    <property type="entry name" value="TRYPSIN_DOM"/>
    <property type="match status" value="1"/>
</dbReference>
<dbReference type="AlphaFoldDB" id="A0AAV2R7S3"/>
<feature type="non-terminal residue" evidence="10">
    <location>
        <position position="204"/>
    </location>
</feature>
<evidence type="ECO:0000256" key="1">
    <source>
        <dbReference type="ARBA" id="ARBA00022729"/>
    </source>
</evidence>
<reference evidence="10 11" key="1">
    <citation type="submission" date="2024-05" db="EMBL/GenBank/DDBJ databases">
        <authorList>
            <person name="Wallberg A."/>
        </authorList>
    </citation>
    <scope>NUCLEOTIDE SEQUENCE [LARGE SCALE GENOMIC DNA]</scope>
</reference>
<evidence type="ECO:0000256" key="6">
    <source>
        <dbReference type="PROSITE-ProRule" id="PRU00479"/>
    </source>
</evidence>
<dbReference type="Gene3D" id="2.40.10.10">
    <property type="entry name" value="Trypsin-like serine proteases"/>
    <property type="match status" value="1"/>
</dbReference>
<dbReference type="InterPro" id="IPR036943">
    <property type="entry name" value="FN_type2_sf"/>
</dbReference>
<dbReference type="SUPFAM" id="SSF57440">
    <property type="entry name" value="Kringle-like"/>
    <property type="match status" value="1"/>
</dbReference>
<dbReference type="InterPro" id="IPR001314">
    <property type="entry name" value="Peptidase_S1A"/>
</dbReference>
<keyword evidence="3 6" id="KW-1015">Disulfide bond</keyword>
<evidence type="ECO:0000256" key="2">
    <source>
        <dbReference type="ARBA" id="ARBA00022737"/>
    </source>
</evidence>
<evidence type="ECO:0000256" key="7">
    <source>
        <dbReference type="SAM" id="SignalP"/>
    </source>
</evidence>
<dbReference type="GO" id="GO:0004252">
    <property type="term" value="F:serine-type endopeptidase activity"/>
    <property type="evidence" value="ECO:0007669"/>
    <property type="project" value="InterPro"/>
</dbReference>
<dbReference type="InterPro" id="IPR018114">
    <property type="entry name" value="TRYPSIN_HIS"/>
</dbReference>
<dbReference type="PROSITE" id="PS51092">
    <property type="entry name" value="FN2_2"/>
    <property type="match status" value="1"/>
</dbReference>
<feature type="domain" description="Fibronectin type-II" evidence="9">
    <location>
        <begin position="26"/>
        <end position="79"/>
    </location>
</feature>
<keyword evidence="2" id="KW-0677">Repeat</keyword>
<dbReference type="InterPro" id="IPR000562">
    <property type="entry name" value="FN_type2_dom"/>
</dbReference>
<dbReference type="Pfam" id="PF00089">
    <property type="entry name" value="Trypsin"/>
    <property type="match status" value="1"/>
</dbReference>
<keyword evidence="1 7" id="KW-0732">Signal</keyword>
<dbReference type="InterPro" id="IPR013806">
    <property type="entry name" value="Kringle-like"/>
</dbReference>
<dbReference type="SUPFAM" id="SSF50494">
    <property type="entry name" value="Trypsin-like serine proteases"/>
    <property type="match status" value="1"/>
</dbReference>
<feature type="disulfide bond" evidence="6">
    <location>
        <begin position="31"/>
        <end position="57"/>
    </location>
</feature>
<dbReference type="PANTHER" id="PTHR24252">
    <property type="entry name" value="ACROSIN-RELATED"/>
    <property type="match status" value="1"/>
</dbReference>
<dbReference type="PROSITE" id="PS00134">
    <property type="entry name" value="TRYPSIN_HIS"/>
    <property type="match status" value="1"/>
</dbReference>
<dbReference type="FunFam" id="2.40.10.10:FF:000028">
    <property type="entry name" value="Serine protease easter"/>
    <property type="match status" value="1"/>
</dbReference>
<evidence type="ECO:0000256" key="4">
    <source>
        <dbReference type="ARBA" id="ARBA00023180"/>
    </source>
</evidence>
<dbReference type="EMBL" id="CAXKWB010017859">
    <property type="protein sequence ID" value="CAL4119878.1"/>
    <property type="molecule type" value="Genomic_DNA"/>
</dbReference>
<dbReference type="Proteomes" id="UP001497623">
    <property type="component" value="Unassembled WGS sequence"/>
</dbReference>
<feature type="domain" description="Peptidase S1" evidence="8">
    <location>
        <begin position="90"/>
        <end position="204"/>
    </location>
</feature>
<comment type="caution">
    <text evidence="10">The sequence shown here is derived from an EMBL/GenBank/DDBJ whole genome shotgun (WGS) entry which is preliminary data.</text>
</comment>
<evidence type="ECO:0000259" key="9">
    <source>
        <dbReference type="PROSITE" id="PS51092"/>
    </source>
</evidence>
<proteinExistence type="inferred from homology"/>
<name>A0AAV2R7S3_MEGNR</name>
<sequence>MKMNIWVLLFTWFCRTLLVPSPVAAQAPSFCKIPFTYQGVTYRSCTNKNDPAGRRWCSTRTDRNGQHVLGGRHWKHCDEECGVTINSDRIVGGTNANLGVWPWMVLFRSSTGRETWSCGGSLISAQYVLTAAHCFPDTLQIQFARIGEFDLNRNSDSQNGLTAPAPQDIQVERVIRHSQYNSPSCRRCNDIALVKLVKRARLHD</sequence>
<dbReference type="Pfam" id="PF00040">
    <property type="entry name" value="fn2"/>
    <property type="match status" value="1"/>
</dbReference>
<evidence type="ECO:0000313" key="11">
    <source>
        <dbReference type="Proteomes" id="UP001497623"/>
    </source>
</evidence>
<dbReference type="GO" id="GO:0006508">
    <property type="term" value="P:proteolysis"/>
    <property type="evidence" value="ECO:0007669"/>
    <property type="project" value="InterPro"/>
</dbReference>
<dbReference type="PANTHER" id="PTHR24252:SF7">
    <property type="entry name" value="HYALIN"/>
    <property type="match status" value="1"/>
</dbReference>
<evidence type="ECO:0000256" key="3">
    <source>
        <dbReference type="ARBA" id="ARBA00023157"/>
    </source>
</evidence>
<organism evidence="10 11">
    <name type="scientific">Meganyctiphanes norvegica</name>
    <name type="common">Northern krill</name>
    <name type="synonym">Thysanopoda norvegica</name>
    <dbReference type="NCBI Taxonomy" id="48144"/>
    <lineage>
        <taxon>Eukaryota</taxon>
        <taxon>Metazoa</taxon>
        <taxon>Ecdysozoa</taxon>
        <taxon>Arthropoda</taxon>
        <taxon>Crustacea</taxon>
        <taxon>Multicrustacea</taxon>
        <taxon>Malacostraca</taxon>
        <taxon>Eumalacostraca</taxon>
        <taxon>Eucarida</taxon>
        <taxon>Euphausiacea</taxon>
        <taxon>Euphausiidae</taxon>
        <taxon>Meganyctiphanes</taxon>
    </lineage>
</organism>
<comment type="similarity">
    <text evidence="5">Belongs to the peptidase S1 family. CLIP subfamily.</text>
</comment>
<dbReference type="InterPro" id="IPR001254">
    <property type="entry name" value="Trypsin_dom"/>
</dbReference>